<evidence type="ECO:0000256" key="6">
    <source>
        <dbReference type="ARBA" id="ARBA00022692"/>
    </source>
</evidence>
<reference evidence="12" key="1">
    <citation type="journal article" date="2010" name="Environ. Microbiol.">
        <title>The genome of Syntrophomonas wolfei: new insights into syntrophic metabolism and biohydrogen production.</title>
        <authorList>
            <person name="Sieber J.R."/>
            <person name="Sims D.R."/>
            <person name="Han C."/>
            <person name="Kim E."/>
            <person name="Lykidis A."/>
            <person name="Lapidus A.L."/>
            <person name="McDonnald E."/>
            <person name="Rohlin L."/>
            <person name="Culley D.E."/>
            <person name="Gunsalus R."/>
            <person name="McInerney M.J."/>
        </authorList>
    </citation>
    <scope>NUCLEOTIDE SEQUENCE [LARGE SCALE GENOMIC DNA]</scope>
    <source>
        <strain evidence="12">DSM 2245B / Goettingen</strain>
    </source>
</reference>
<dbReference type="Proteomes" id="UP000001968">
    <property type="component" value="Chromosome"/>
</dbReference>
<evidence type="ECO:0000313" key="11">
    <source>
        <dbReference type="EMBL" id="ABI67741.1"/>
    </source>
</evidence>
<feature type="transmembrane region" description="Helical" evidence="9">
    <location>
        <begin position="145"/>
        <end position="164"/>
    </location>
</feature>
<dbReference type="CDD" id="cd06261">
    <property type="entry name" value="TM_PBP2"/>
    <property type="match status" value="1"/>
</dbReference>
<keyword evidence="5" id="KW-0762">Sugar transport</keyword>
<feature type="domain" description="ABC transmembrane type-1" evidence="10">
    <location>
        <begin position="73"/>
        <end position="264"/>
    </location>
</feature>
<gene>
    <name evidence="11" type="ordered locus">Swol_0403</name>
</gene>
<evidence type="ECO:0000256" key="9">
    <source>
        <dbReference type="RuleBase" id="RU363032"/>
    </source>
</evidence>
<dbReference type="PROSITE" id="PS50928">
    <property type="entry name" value="ABC_TM1"/>
    <property type="match status" value="1"/>
</dbReference>
<dbReference type="InterPro" id="IPR035906">
    <property type="entry name" value="MetI-like_sf"/>
</dbReference>
<feature type="transmembrane region" description="Helical" evidence="9">
    <location>
        <begin position="77"/>
        <end position="100"/>
    </location>
</feature>
<evidence type="ECO:0000256" key="5">
    <source>
        <dbReference type="ARBA" id="ARBA00022597"/>
    </source>
</evidence>
<dbReference type="Pfam" id="PF00528">
    <property type="entry name" value="BPD_transp_1"/>
    <property type="match status" value="1"/>
</dbReference>
<evidence type="ECO:0000256" key="2">
    <source>
        <dbReference type="ARBA" id="ARBA00009047"/>
    </source>
</evidence>
<evidence type="ECO:0000313" key="12">
    <source>
        <dbReference type="Proteomes" id="UP000001968"/>
    </source>
</evidence>
<keyword evidence="6 9" id="KW-0812">Transmembrane</keyword>
<dbReference type="SUPFAM" id="SSF161098">
    <property type="entry name" value="MetI-like"/>
    <property type="match status" value="1"/>
</dbReference>
<proteinExistence type="inferred from homology"/>
<dbReference type="PANTHER" id="PTHR32243:SF50">
    <property type="entry name" value="MALTOSE_MALTODEXTRIN TRANSPORT SYSTEM PERMEASE PROTEIN MALG"/>
    <property type="match status" value="1"/>
</dbReference>
<accession>Q0AZW3</accession>
<evidence type="ECO:0000256" key="4">
    <source>
        <dbReference type="ARBA" id="ARBA00022475"/>
    </source>
</evidence>
<evidence type="ECO:0000259" key="10">
    <source>
        <dbReference type="PROSITE" id="PS50928"/>
    </source>
</evidence>
<dbReference type="RefSeq" id="WP_011639849.1">
    <property type="nucleotide sequence ID" value="NC_008346.1"/>
</dbReference>
<feature type="transmembrane region" description="Helical" evidence="9">
    <location>
        <begin position="243"/>
        <end position="264"/>
    </location>
</feature>
<dbReference type="EMBL" id="CP000448">
    <property type="protein sequence ID" value="ABI67741.1"/>
    <property type="molecule type" value="Genomic_DNA"/>
</dbReference>
<dbReference type="PANTHER" id="PTHR32243">
    <property type="entry name" value="MALTOSE TRANSPORT SYSTEM PERMEASE-RELATED"/>
    <property type="match status" value="1"/>
</dbReference>
<keyword evidence="7 9" id="KW-1133">Transmembrane helix</keyword>
<dbReference type="AlphaFoldDB" id="Q0AZW3"/>
<evidence type="ECO:0000256" key="7">
    <source>
        <dbReference type="ARBA" id="ARBA00022989"/>
    </source>
</evidence>
<keyword evidence="4" id="KW-1003">Cell membrane</keyword>
<evidence type="ECO:0000256" key="3">
    <source>
        <dbReference type="ARBA" id="ARBA00022448"/>
    </source>
</evidence>
<protein>
    <submittedName>
        <fullName evidence="11">Putative integral membrane transport protein</fullName>
    </submittedName>
</protein>
<dbReference type="GO" id="GO:0005886">
    <property type="term" value="C:plasma membrane"/>
    <property type="evidence" value="ECO:0007669"/>
    <property type="project" value="UniProtKB-SubCell"/>
</dbReference>
<dbReference type="InterPro" id="IPR000515">
    <property type="entry name" value="MetI-like"/>
</dbReference>
<feature type="transmembrane region" description="Helical" evidence="9">
    <location>
        <begin position="185"/>
        <end position="207"/>
    </location>
</feature>
<evidence type="ECO:0000256" key="8">
    <source>
        <dbReference type="ARBA" id="ARBA00023136"/>
    </source>
</evidence>
<dbReference type="KEGG" id="swo:Swol_0403"/>
<keyword evidence="8 9" id="KW-0472">Membrane</keyword>
<sequence length="279" mass="31376">MIFKKNKLLNNVLMLVLVSTISYVLLFPVIVGIFTSFKPTSEVITLTPTLIPKHWTLVHYKALFATGEYPTYLFNGLFVAFFTTIVTIMLASLAAVAIVWMKVPAKKQILQLILFTYMFPRILIIVPLFMMLYKLNLIDNKFGVVLSYLCFTLPFGIWMLKGFFESIPSDILDAARIDGCSYFSALRKVIIPVTLPAMAAVGTFSFILGWSEYIFASIIITSNSNRTITLGLYTLMGYYRTDYGLLTAACVIMIIPIVIFFIYIQKYLVSGLTAGTTKA</sequence>
<dbReference type="eggNOG" id="COG0395">
    <property type="taxonomic scope" value="Bacteria"/>
</dbReference>
<dbReference type="HOGENOM" id="CLU_016047_1_2_9"/>
<feature type="transmembrane region" description="Helical" evidence="9">
    <location>
        <begin position="112"/>
        <end position="133"/>
    </location>
</feature>
<evidence type="ECO:0000256" key="1">
    <source>
        <dbReference type="ARBA" id="ARBA00004651"/>
    </source>
</evidence>
<organism evidence="11 12">
    <name type="scientific">Syntrophomonas wolfei subsp. wolfei (strain DSM 2245B / Goettingen)</name>
    <dbReference type="NCBI Taxonomy" id="335541"/>
    <lineage>
        <taxon>Bacteria</taxon>
        <taxon>Bacillati</taxon>
        <taxon>Bacillota</taxon>
        <taxon>Clostridia</taxon>
        <taxon>Eubacteriales</taxon>
        <taxon>Syntrophomonadaceae</taxon>
        <taxon>Syntrophomonas</taxon>
    </lineage>
</organism>
<dbReference type="STRING" id="335541.Swol_0403"/>
<dbReference type="OrthoDB" id="9794684at2"/>
<feature type="transmembrane region" description="Helical" evidence="9">
    <location>
        <begin position="12"/>
        <end position="34"/>
    </location>
</feature>
<keyword evidence="3 9" id="KW-0813">Transport</keyword>
<keyword evidence="12" id="KW-1185">Reference proteome</keyword>
<comment type="subcellular location">
    <subcellularLocation>
        <location evidence="1 9">Cell membrane</location>
        <topology evidence="1 9">Multi-pass membrane protein</topology>
    </subcellularLocation>
</comment>
<name>Q0AZW3_SYNWW</name>
<dbReference type="InterPro" id="IPR050901">
    <property type="entry name" value="BP-dep_ABC_trans_perm"/>
</dbReference>
<dbReference type="GO" id="GO:0055085">
    <property type="term" value="P:transmembrane transport"/>
    <property type="evidence" value="ECO:0007669"/>
    <property type="project" value="InterPro"/>
</dbReference>
<comment type="similarity">
    <text evidence="2">Belongs to the binding-protein-dependent transport system permease family. MalFG subfamily.</text>
</comment>
<dbReference type="Gene3D" id="1.10.3720.10">
    <property type="entry name" value="MetI-like"/>
    <property type="match status" value="1"/>
</dbReference>